<dbReference type="EMBL" id="MAVT02001467">
    <property type="protein sequence ID" value="POS70840.1"/>
    <property type="molecule type" value="Genomic_DNA"/>
</dbReference>
<proteinExistence type="inferred from homology"/>
<feature type="compositionally biased region" description="Low complexity" evidence="2">
    <location>
        <begin position="592"/>
        <end position="615"/>
    </location>
</feature>
<dbReference type="STRING" id="158607.A0A2P5HKQ9"/>
<feature type="region of interest" description="Disordered" evidence="2">
    <location>
        <begin position="473"/>
        <end position="541"/>
    </location>
</feature>
<organism evidence="3 4">
    <name type="scientific">Diaporthe helianthi</name>
    <dbReference type="NCBI Taxonomy" id="158607"/>
    <lineage>
        <taxon>Eukaryota</taxon>
        <taxon>Fungi</taxon>
        <taxon>Dikarya</taxon>
        <taxon>Ascomycota</taxon>
        <taxon>Pezizomycotina</taxon>
        <taxon>Sordariomycetes</taxon>
        <taxon>Sordariomycetidae</taxon>
        <taxon>Diaporthales</taxon>
        <taxon>Diaporthaceae</taxon>
        <taxon>Diaporthe</taxon>
    </lineage>
</organism>
<feature type="compositionally biased region" description="Low complexity" evidence="2">
    <location>
        <begin position="392"/>
        <end position="409"/>
    </location>
</feature>
<accession>A0A2P5HKQ9</accession>
<dbReference type="GO" id="GO:0005737">
    <property type="term" value="C:cytoplasm"/>
    <property type="evidence" value="ECO:0007669"/>
    <property type="project" value="TreeGrafter"/>
</dbReference>
<feature type="region of interest" description="Disordered" evidence="2">
    <location>
        <begin position="167"/>
        <end position="241"/>
    </location>
</feature>
<dbReference type="FunCoup" id="A0A2P5HKQ9">
    <property type="interactions" value="39"/>
</dbReference>
<dbReference type="Proteomes" id="UP000094444">
    <property type="component" value="Unassembled WGS sequence"/>
</dbReference>
<feature type="compositionally biased region" description="Polar residues" evidence="2">
    <location>
        <begin position="638"/>
        <end position="659"/>
    </location>
</feature>
<reference evidence="3" key="1">
    <citation type="submission" date="2017-09" db="EMBL/GenBank/DDBJ databases">
        <title>Polyketide synthases of a Diaporthe helianthi virulent isolate.</title>
        <authorList>
            <person name="Baroncelli R."/>
        </authorList>
    </citation>
    <scope>NUCLEOTIDE SEQUENCE [LARGE SCALE GENOMIC DNA]</scope>
    <source>
        <strain evidence="3">7/96</strain>
    </source>
</reference>
<feature type="region of interest" description="Disordered" evidence="2">
    <location>
        <begin position="328"/>
        <end position="349"/>
    </location>
</feature>
<evidence type="ECO:0000256" key="2">
    <source>
        <dbReference type="SAM" id="MobiDB-lite"/>
    </source>
</evidence>
<feature type="region of interest" description="Disordered" evidence="2">
    <location>
        <begin position="878"/>
        <end position="938"/>
    </location>
</feature>
<feature type="compositionally biased region" description="Basic and acidic residues" evidence="2">
    <location>
        <begin position="74"/>
        <end position="102"/>
    </location>
</feature>
<comment type="caution">
    <text evidence="3">The sequence shown here is derived from an EMBL/GenBank/DDBJ whole genome shotgun (WGS) entry which is preliminary data.</text>
</comment>
<feature type="compositionally biased region" description="Low complexity" evidence="2">
    <location>
        <begin position="186"/>
        <end position="195"/>
    </location>
</feature>
<dbReference type="AlphaFoldDB" id="A0A2P5HKQ9"/>
<dbReference type="InterPro" id="IPR039301">
    <property type="entry name" value="Sip5/DA2"/>
</dbReference>
<keyword evidence="4" id="KW-1185">Reference proteome</keyword>
<dbReference type="PANTHER" id="PTHR31315">
    <property type="entry name" value="PROTEIN SIP5"/>
    <property type="match status" value="1"/>
</dbReference>
<feature type="compositionally biased region" description="Low complexity" evidence="2">
    <location>
        <begin position="729"/>
        <end position="741"/>
    </location>
</feature>
<dbReference type="PANTHER" id="PTHR31315:SF1">
    <property type="entry name" value="PROTEIN SIP5"/>
    <property type="match status" value="1"/>
</dbReference>
<feature type="region of interest" description="Disordered" evidence="2">
    <location>
        <begin position="815"/>
        <end position="865"/>
    </location>
</feature>
<dbReference type="CDD" id="cd24139">
    <property type="entry name" value="SIP5-like"/>
    <property type="match status" value="1"/>
</dbReference>
<feature type="compositionally biased region" description="Polar residues" evidence="2">
    <location>
        <begin position="196"/>
        <end position="222"/>
    </location>
</feature>
<gene>
    <name evidence="3" type="ORF">DHEL01_v210764</name>
</gene>
<comment type="similarity">
    <text evidence="1">Belongs to the SIP5 family.</text>
</comment>
<feature type="compositionally biased region" description="Low complexity" evidence="2">
    <location>
        <begin position="491"/>
        <end position="521"/>
    </location>
</feature>
<sequence length="938" mass="99303">MGNTNTKESRSGDAGPSSSHRHHRTSLAPAFDPSATSNDRPSSSHRSRNRASRNDLGSLLGIGQTSSSSSRPDPSYERRETKQEREARRLERERVQRVKERERSIREEHVDGGYLVTMGVYVGPEDYSKPVVRQLMIERKVAPFWRGLNDFDDQWAEHQIIAAARGLPIPPADQTPPDELVPRPLSSSASPSTSTQNLNNLTVPMGPRTQSVASDRSASNVGSALPSPTGPGTKSSASPFKPRTKALAAALSLGSRNGSSAELAPREITLPNDPFVNGQPLEVFLYKEGSECPICFLYYPPYLNHTRCCDQAICSECFVQIKRPDPHFPEGHGDGEQGEPAPNPEEQSGLLISEPAQCPYCQQTEFGITYDPPPFRRGLTYTIPPAGVGTMSTAMSSSSSLNSGALSPTPMSPPPSGAGGGRRRTHSLSANAPNVITTDRVRPDWATKLAAQRNHQARRAAAATALHTAAFLMGDSGSRPFGRMSRFSRRNTNNESSNAADSNAGATAAAAGSSAGASSGPEPGPRNSSGRGLLAGPTNDRRQSHMENLENMMLAEAIRLSLAAEEERKRKAEKEEKKDAKRREKEERKAAKAAAKGQPYSGSGQSSTNGSTLSLPGLGAIGRRRGNSAASNLRMEATTANAIASTGNSGGAVNSTPTTEAGAKGKGVDRGPAQTSPESEIGKTNVDALHPEKAPTSTPAPPPTSAPRPVPSPHQHAGPSHLRQMSNASSGSSLPDSQSGSYQNQSCLQEDPHASGVSLAGRSDASDEGGAGRSGENEHDDTSSTEPMFNYRSLAQMVGVEMDGINAGRRLSQIGESHAEDEARVTIPAETQIDDKRDSIHEASAEHAEDVSSPLKMDEDGNDKMSKSVATLTQEMMNAGNNSGEADGAEAAQSSGPASTPQVMITPETPMPDDDGGESKQLGFQGTRTVEIPGEMTH</sequence>
<name>A0A2P5HKQ9_DIAHE</name>
<evidence type="ECO:0000313" key="4">
    <source>
        <dbReference type="Proteomes" id="UP000094444"/>
    </source>
</evidence>
<protein>
    <submittedName>
        <fullName evidence="3">C2H2 zinc finger protein</fullName>
    </submittedName>
</protein>
<feature type="region of interest" description="Disordered" evidence="2">
    <location>
        <begin position="1"/>
        <end position="102"/>
    </location>
</feature>
<evidence type="ECO:0000256" key="1">
    <source>
        <dbReference type="ARBA" id="ARBA00010402"/>
    </source>
</evidence>
<dbReference type="InParanoid" id="A0A2P5HKQ9"/>
<feature type="compositionally biased region" description="Polar residues" evidence="2">
    <location>
        <begin position="892"/>
        <end position="903"/>
    </location>
</feature>
<feature type="compositionally biased region" description="Polar residues" evidence="2">
    <location>
        <begin position="427"/>
        <end position="437"/>
    </location>
</feature>
<feature type="region of interest" description="Disordered" evidence="2">
    <location>
        <begin position="392"/>
        <end position="437"/>
    </location>
</feature>
<feature type="compositionally biased region" description="Basic and acidic residues" evidence="2">
    <location>
        <begin position="833"/>
        <end position="865"/>
    </location>
</feature>
<feature type="compositionally biased region" description="Pro residues" evidence="2">
    <location>
        <begin position="698"/>
        <end position="712"/>
    </location>
</feature>
<dbReference type="OrthoDB" id="21471at2759"/>
<evidence type="ECO:0000313" key="3">
    <source>
        <dbReference type="EMBL" id="POS70840.1"/>
    </source>
</evidence>
<feature type="compositionally biased region" description="Basic and acidic residues" evidence="2">
    <location>
        <begin position="567"/>
        <end position="590"/>
    </location>
</feature>
<feature type="region of interest" description="Disordered" evidence="2">
    <location>
        <begin position="567"/>
        <end position="792"/>
    </location>
</feature>